<dbReference type="Proteomes" id="UP000220341">
    <property type="component" value="Unassembled WGS sequence"/>
</dbReference>
<comment type="caution">
    <text evidence="8">The sequence shown here is derived from an EMBL/GenBank/DDBJ whole genome shotgun (WGS) entry which is preliminary data.</text>
</comment>
<accession>A0AAE5P3A8</accession>
<feature type="transmembrane region" description="Helical" evidence="6">
    <location>
        <begin position="139"/>
        <end position="162"/>
    </location>
</feature>
<dbReference type="InterPro" id="IPR052536">
    <property type="entry name" value="ABC-4_Integral_Memb_Prot"/>
</dbReference>
<evidence type="ECO:0000256" key="5">
    <source>
        <dbReference type="ARBA" id="ARBA00023136"/>
    </source>
</evidence>
<evidence type="ECO:0000256" key="2">
    <source>
        <dbReference type="ARBA" id="ARBA00022475"/>
    </source>
</evidence>
<reference evidence="8 9" key="1">
    <citation type="submission" date="2017-09" db="EMBL/GenBank/DDBJ databases">
        <title>Large-scale bioinformatics analysis of Bacillus genomes uncovers conserved roles of natural products in bacterial physiology.</title>
        <authorList>
            <consortium name="Agbiome Team Llc"/>
            <person name="Bleich R.M."/>
            <person name="Kirk G.J."/>
            <person name="Santa Maria K.C."/>
            <person name="Allen S.E."/>
            <person name="Farag S."/>
            <person name="Shank E.A."/>
            <person name="Bowers A."/>
        </authorList>
    </citation>
    <scope>NUCLEOTIDE SEQUENCE [LARGE SCALE GENOMIC DNA]</scope>
    <source>
        <strain evidence="8 9">AFS003013</strain>
    </source>
</reference>
<keyword evidence="6" id="KW-0813">Transport</keyword>
<gene>
    <name evidence="8" type="ORF">CN497_23860</name>
</gene>
<comment type="subcellular location">
    <subcellularLocation>
        <location evidence="1 6">Cell membrane</location>
        <topology evidence="1 6">Multi-pass membrane protein</topology>
    </subcellularLocation>
</comment>
<feature type="domain" description="ABC3 transporter permease C-terminal" evidence="7">
    <location>
        <begin position="57"/>
        <end position="172"/>
    </location>
</feature>
<keyword evidence="3 6" id="KW-0812">Transmembrane</keyword>
<dbReference type="Pfam" id="PF02687">
    <property type="entry name" value="FtsX"/>
    <property type="match status" value="1"/>
</dbReference>
<evidence type="ECO:0000313" key="8">
    <source>
        <dbReference type="EMBL" id="PES30674.1"/>
    </source>
</evidence>
<evidence type="ECO:0000256" key="6">
    <source>
        <dbReference type="PIRNR" id="PIRNR018968"/>
    </source>
</evidence>
<dbReference type="PANTHER" id="PTHR46795:SF3">
    <property type="entry name" value="ABC TRANSPORTER PERMEASE"/>
    <property type="match status" value="1"/>
</dbReference>
<dbReference type="EMBL" id="NTYW01000063">
    <property type="protein sequence ID" value="PES30674.1"/>
    <property type="molecule type" value="Genomic_DNA"/>
</dbReference>
<keyword evidence="4 6" id="KW-1133">Transmembrane helix</keyword>
<feature type="transmembrane region" description="Helical" evidence="6">
    <location>
        <begin position="548"/>
        <end position="569"/>
    </location>
</feature>
<sequence>MISMWKYITKNITRNLSHYTVYILSSILSVAIFYMYAAFLLYPKVSGTEQLLIACEIIILLFSCFFIAYSHEHFLRERKKEMGIWKTFGASRKQLFNVLVLENAVVGTFSILVGILFGMLLSKIFFNFMSDILFSNQSFVYTFSPVAVFVTVILFGIVFLLVSCRSYFKIKRIAVLELFQEEKKPKPSAQFSRVKFILSICFLLVSYIFISYASLPMLLFAFLPLLALLLVGTYLFCSNGLVGVISYLNNKEKRQLNGIKMLTLISLRKRLYYNAKIIFIVSILLSAIMISIGAIQLYIEKNSQRMQSTHPQGALFVASKGKENKIEDIIAELKRQGIKDLHMNKWKGLKISSESGKKQFLVIQNDPSFIKDEDSLKNNNYIFNNKKTDDITNEILKLKSEKGERDLKVKNMNGKKVLNPIDGIEGIISVPKNTFSEIYKTTISEKRLSLYKLDFKEDAKIYNILKKLSDTTLFKSDNLHSIRLLDYENTVQLSSILRLTGLFICLVLFLALASLLWFKLYEDMNDDKKVFHSLRKVGLTAKEIKRTLYIQISVIFFVPLSLGGLNLFIATNALQNILEGITIYSIIVIFLIFGVSQFIIYLISSYFYSKKVL</sequence>
<evidence type="ECO:0000256" key="1">
    <source>
        <dbReference type="ARBA" id="ARBA00004651"/>
    </source>
</evidence>
<keyword evidence="2 6" id="KW-1003">Cell membrane</keyword>
<dbReference type="PIRSF" id="PIRSF018968">
    <property type="entry name" value="ABC_permease_BceB"/>
    <property type="match status" value="1"/>
</dbReference>
<feature type="transmembrane region" description="Helical" evidence="6">
    <location>
        <begin position="271"/>
        <end position="299"/>
    </location>
</feature>
<feature type="transmembrane region" description="Helical" evidence="6">
    <location>
        <begin position="21"/>
        <end position="39"/>
    </location>
</feature>
<feature type="transmembrane region" description="Helical" evidence="6">
    <location>
        <begin position="95"/>
        <end position="119"/>
    </location>
</feature>
<dbReference type="RefSeq" id="WP_082352764.1">
    <property type="nucleotide sequence ID" value="NZ_CP031776.1"/>
</dbReference>
<feature type="transmembrane region" description="Helical" evidence="6">
    <location>
        <begin position="496"/>
        <end position="518"/>
    </location>
</feature>
<evidence type="ECO:0000313" key="9">
    <source>
        <dbReference type="Proteomes" id="UP000220341"/>
    </source>
</evidence>
<evidence type="ECO:0000256" key="3">
    <source>
        <dbReference type="ARBA" id="ARBA00022692"/>
    </source>
</evidence>
<dbReference type="GO" id="GO:0005886">
    <property type="term" value="C:plasma membrane"/>
    <property type="evidence" value="ECO:0007669"/>
    <property type="project" value="UniProtKB-SubCell"/>
</dbReference>
<evidence type="ECO:0000259" key="7">
    <source>
        <dbReference type="Pfam" id="PF02687"/>
    </source>
</evidence>
<dbReference type="GO" id="GO:0055085">
    <property type="term" value="P:transmembrane transport"/>
    <property type="evidence" value="ECO:0007669"/>
    <property type="project" value="UniProtKB-UniRule"/>
</dbReference>
<evidence type="ECO:0000256" key="4">
    <source>
        <dbReference type="ARBA" id="ARBA00022989"/>
    </source>
</evidence>
<feature type="transmembrane region" description="Helical" evidence="6">
    <location>
        <begin position="221"/>
        <end position="250"/>
    </location>
</feature>
<proteinExistence type="inferred from homology"/>
<feature type="transmembrane region" description="Helical" evidence="6">
    <location>
        <begin position="196"/>
        <end position="215"/>
    </location>
</feature>
<keyword evidence="5 6" id="KW-0472">Membrane</keyword>
<dbReference type="InterPro" id="IPR027022">
    <property type="entry name" value="ABC_permease_BceB-typ"/>
</dbReference>
<comment type="similarity">
    <text evidence="6">Belongs to the ABC-4 integral membrane protein family.</text>
</comment>
<feature type="transmembrane region" description="Helical" evidence="6">
    <location>
        <begin position="581"/>
        <end position="603"/>
    </location>
</feature>
<name>A0AAE5P3A8_PRIMG</name>
<organism evidence="8 9">
    <name type="scientific">Priestia megaterium</name>
    <name type="common">Bacillus megaterium</name>
    <dbReference type="NCBI Taxonomy" id="1404"/>
    <lineage>
        <taxon>Bacteria</taxon>
        <taxon>Bacillati</taxon>
        <taxon>Bacillota</taxon>
        <taxon>Bacilli</taxon>
        <taxon>Bacillales</taxon>
        <taxon>Bacillaceae</taxon>
        <taxon>Priestia</taxon>
    </lineage>
</organism>
<dbReference type="AlphaFoldDB" id="A0AAE5P3A8"/>
<protein>
    <submittedName>
        <fullName evidence="8">ABC transporter permease</fullName>
    </submittedName>
</protein>
<dbReference type="PANTHER" id="PTHR46795">
    <property type="entry name" value="ABC TRANSPORTER PERMEASE-RELATED-RELATED"/>
    <property type="match status" value="1"/>
</dbReference>
<feature type="transmembrane region" description="Helical" evidence="6">
    <location>
        <begin position="51"/>
        <end position="74"/>
    </location>
</feature>
<dbReference type="InterPro" id="IPR003838">
    <property type="entry name" value="ABC3_permease_C"/>
</dbReference>